<dbReference type="AlphaFoldDB" id="A0AAE0L968"/>
<name>A0AAE0L968_9CHLO</name>
<dbReference type="SUPFAM" id="SSF48452">
    <property type="entry name" value="TPR-like"/>
    <property type="match status" value="1"/>
</dbReference>
<protein>
    <submittedName>
        <fullName evidence="5">Uncharacterized protein</fullName>
    </submittedName>
</protein>
<feature type="coiled-coil region" evidence="3">
    <location>
        <begin position="280"/>
        <end position="310"/>
    </location>
</feature>
<keyword evidence="2" id="KW-0802">TPR repeat</keyword>
<dbReference type="EMBL" id="LGRX02031202">
    <property type="protein sequence ID" value="KAK3244943.1"/>
    <property type="molecule type" value="Genomic_DNA"/>
</dbReference>
<reference evidence="5 6" key="1">
    <citation type="journal article" date="2015" name="Genome Biol. Evol.">
        <title>Comparative Genomics of a Bacterivorous Green Alga Reveals Evolutionary Causalities and Consequences of Phago-Mixotrophic Mode of Nutrition.</title>
        <authorList>
            <person name="Burns J.A."/>
            <person name="Paasch A."/>
            <person name="Narechania A."/>
            <person name="Kim E."/>
        </authorList>
    </citation>
    <scope>NUCLEOTIDE SEQUENCE [LARGE SCALE GENOMIC DNA]</scope>
    <source>
        <strain evidence="5">PLY_AMNH</strain>
    </source>
</reference>
<dbReference type="EMBL" id="LGRX02006390">
    <property type="protein sequence ID" value="KAK3276781.1"/>
    <property type="molecule type" value="Genomic_DNA"/>
</dbReference>
<keyword evidence="1" id="KW-0677">Repeat</keyword>
<organism evidence="5 6">
    <name type="scientific">Cymbomonas tetramitiformis</name>
    <dbReference type="NCBI Taxonomy" id="36881"/>
    <lineage>
        <taxon>Eukaryota</taxon>
        <taxon>Viridiplantae</taxon>
        <taxon>Chlorophyta</taxon>
        <taxon>Pyramimonadophyceae</taxon>
        <taxon>Pyramimonadales</taxon>
        <taxon>Pyramimonadaceae</taxon>
        <taxon>Cymbomonas</taxon>
    </lineage>
</organism>
<sequence length="771" mass="85011">MALFQTLDRMSLFKLRTADPPKDQLLQHVLSWQPYVDHHAAVLLDSRTSSILFSCAVDAWLASDLPYARAFAVLAVVLQLCHRNGSTTNFFSLLQSELSGQQGQDWLPRLQRCVSTPRALRDVLQAHTGGTCKCLVLGPELGQGPPLGPEPRAPVLESRAYASHKTTAAKLVKANDTEGALQGYAKALRMLEQALEGLWKDPAGQRRAGEVGEEIGRLNSNVSMLELRRGDAQAALEAAHKSVVSYPGWFKGHARRGDALAQLGRHEEASNAYGLACDRAENTQESIQAVKELRQRMVDEERLGNQQQEQQMAAEGSRWRSNVGAAADSVGDFSDCLNLLSHIAQLLHPIHLANLELTCRALGAPTARREQLRRLSRTAQLNALCAPAGTLMVVHPQGAKDVQQAITRYCSGEMRSEEAVGAMSAVVRVTCEAVGSAALLNCDKGECFLALWPLGMGPPREHSAFFRAFEKQRALATPVTVRSMPITDSAASVKWMLQEPGTPNAAKEMALDGLFSNVPLEEEEEEDDLNEDGQFSRGLLEIYRYDVDTELFTVIAARERQEEPRVCKPCCIFLNNLLMSGSGPGVRLLSSPIRQLIGKDLLVFHGLFSLLPRKYPGEFPVRLGAAHLMGRAASLAPPTGVEEVAAYFASESRALRQWRAGLYSLHNWLSANVGRWGYKTVLMLQALIVQIFKEKGVNIDFQTFAVFLCKQCIQAGSVDAFMCKLDSDDGVAEMFAEYYQMLWSYAQGLPQLLEWMDQAMLLQQYMMGGLH</sequence>
<evidence type="ECO:0000313" key="6">
    <source>
        <dbReference type="Proteomes" id="UP001190700"/>
    </source>
</evidence>
<evidence type="ECO:0000256" key="1">
    <source>
        <dbReference type="ARBA" id="ARBA00022737"/>
    </source>
</evidence>
<evidence type="ECO:0000313" key="5">
    <source>
        <dbReference type="EMBL" id="KAK3276781.1"/>
    </source>
</evidence>
<evidence type="ECO:0000256" key="2">
    <source>
        <dbReference type="ARBA" id="ARBA00022803"/>
    </source>
</evidence>
<dbReference type="PANTHER" id="PTHR22904:SF523">
    <property type="entry name" value="STRESS-INDUCED-PHOSPHOPROTEIN 1"/>
    <property type="match status" value="1"/>
</dbReference>
<accession>A0AAE0L968</accession>
<dbReference type="PANTHER" id="PTHR22904">
    <property type="entry name" value="TPR REPEAT CONTAINING PROTEIN"/>
    <property type="match status" value="1"/>
</dbReference>
<evidence type="ECO:0000313" key="4">
    <source>
        <dbReference type="EMBL" id="KAK3244943.1"/>
    </source>
</evidence>
<gene>
    <name evidence="5" type="ORF">CYMTET_15178</name>
    <name evidence="4" type="ORF">CYMTET_45466</name>
</gene>
<dbReference type="InterPro" id="IPR011990">
    <property type="entry name" value="TPR-like_helical_dom_sf"/>
</dbReference>
<evidence type="ECO:0000256" key="3">
    <source>
        <dbReference type="SAM" id="Coils"/>
    </source>
</evidence>
<keyword evidence="3" id="KW-0175">Coiled coil</keyword>
<dbReference type="GO" id="GO:0051879">
    <property type="term" value="F:Hsp90 protein binding"/>
    <property type="evidence" value="ECO:0007669"/>
    <property type="project" value="TreeGrafter"/>
</dbReference>
<dbReference type="Proteomes" id="UP001190700">
    <property type="component" value="Unassembled WGS sequence"/>
</dbReference>
<reference evidence="5" key="2">
    <citation type="submission" date="2023-06" db="EMBL/GenBank/DDBJ databases">
        <title>Long-read-based genome assembly of the green algal bacterivore Cymbomonas tetramitiformis.</title>
        <authorList>
            <person name="Gyaltshen Y."/>
            <person name="Rozenberg A."/>
            <person name="Paasch A."/>
            <person name="Burns J.A."/>
            <person name="Warring S."/>
            <person name="Larson R."/>
            <person name="Maurer-Alcala X."/>
            <person name="Dacks J."/>
            <person name="Kim E."/>
        </authorList>
    </citation>
    <scope>NUCLEOTIDE SEQUENCE</scope>
    <source>
        <strain evidence="5">PLY_AMNH</strain>
    </source>
</reference>
<keyword evidence="6" id="KW-1185">Reference proteome</keyword>
<proteinExistence type="predicted"/>
<dbReference type="Gene3D" id="1.25.40.10">
    <property type="entry name" value="Tetratricopeptide repeat domain"/>
    <property type="match status" value="1"/>
</dbReference>
<comment type="caution">
    <text evidence="5">The sequence shown here is derived from an EMBL/GenBank/DDBJ whole genome shotgun (WGS) entry which is preliminary data.</text>
</comment>